<dbReference type="GO" id="GO:0005524">
    <property type="term" value="F:ATP binding"/>
    <property type="evidence" value="ECO:0007669"/>
    <property type="project" value="InterPro"/>
</dbReference>
<name>A0A183J487_9BILA</name>
<feature type="domain" description="ABC transmembrane type-1" evidence="6">
    <location>
        <begin position="64"/>
        <end position="250"/>
    </location>
</feature>
<keyword evidence="4 5" id="KW-0472">Membrane</keyword>
<dbReference type="PANTHER" id="PTHR24222">
    <property type="entry name" value="ABC TRANSPORTER B FAMILY"/>
    <property type="match status" value="1"/>
</dbReference>
<dbReference type="Gene3D" id="1.20.1560.10">
    <property type="entry name" value="ABC transporter type 1, transmembrane domain"/>
    <property type="match status" value="1"/>
</dbReference>
<evidence type="ECO:0000256" key="5">
    <source>
        <dbReference type="SAM" id="Phobius"/>
    </source>
</evidence>
<sequence>MASERDDEWTPLLQSKETKSRCRLFRGRRAKSDEGTGGRSATKSAVGITEIFRYAERSDVLLMAAGTLFAVIHGAGWPMLSMIIGGMTNTFIRAENSNFSSASSSVVDSTSGINTNYSATNFTISPDQFISDVTKFAVYYVAVGVVIFVTTFLQVSCWSYTCERQMFRIRREFFRSVLHLDVSWYDRHPSGELTSKLNDDIERIREGIGDKFSLLIQFVAAFLSGFVIGFVYNWRLTLVMLSLTPFLAGS</sequence>
<organism evidence="9">
    <name type="scientific">Soboliphyme baturini</name>
    <dbReference type="NCBI Taxonomy" id="241478"/>
    <lineage>
        <taxon>Eukaryota</taxon>
        <taxon>Metazoa</taxon>
        <taxon>Ecdysozoa</taxon>
        <taxon>Nematoda</taxon>
        <taxon>Enoplea</taxon>
        <taxon>Dorylaimia</taxon>
        <taxon>Dioctophymatida</taxon>
        <taxon>Dioctophymatoidea</taxon>
        <taxon>Soboliphymatidae</taxon>
        <taxon>Soboliphyme</taxon>
    </lineage>
</organism>
<dbReference type="EMBL" id="UZAM01014417">
    <property type="protein sequence ID" value="VDP33808.1"/>
    <property type="molecule type" value="Genomic_DNA"/>
</dbReference>
<dbReference type="Proteomes" id="UP000270296">
    <property type="component" value="Unassembled WGS sequence"/>
</dbReference>
<reference evidence="7 8" key="2">
    <citation type="submission" date="2018-11" db="EMBL/GenBank/DDBJ databases">
        <authorList>
            <consortium name="Pathogen Informatics"/>
        </authorList>
    </citation>
    <scope>NUCLEOTIDE SEQUENCE [LARGE SCALE GENOMIC DNA]</scope>
</reference>
<dbReference type="AlphaFoldDB" id="A0A183J487"/>
<keyword evidence="8" id="KW-1185">Reference proteome</keyword>
<gene>
    <name evidence="7" type="ORF">SBAD_LOCUS10685</name>
</gene>
<accession>A0A183J487</accession>
<comment type="subcellular location">
    <subcellularLocation>
        <location evidence="1">Membrane</location>
        <topology evidence="1">Multi-pass membrane protein</topology>
    </subcellularLocation>
</comment>
<protein>
    <submittedName>
        <fullName evidence="9">ABC transmembrane type-1 domain-containing protein</fullName>
    </submittedName>
</protein>
<dbReference type="InterPro" id="IPR036640">
    <property type="entry name" value="ABC1_TM_sf"/>
</dbReference>
<dbReference type="WBParaSite" id="SBAD_0001105601-mRNA-1">
    <property type="protein sequence ID" value="SBAD_0001105601-mRNA-1"/>
    <property type="gene ID" value="SBAD_0001105601"/>
</dbReference>
<feature type="transmembrane region" description="Helical" evidence="5">
    <location>
        <begin position="212"/>
        <end position="232"/>
    </location>
</feature>
<evidence type="ECO:0000313" key="8">
    <source>
        <dbReference type="Proteomes" id="UP000270296"/>
    </source>
</evidence>
<evidence type="ECO:0000256" key="4">
    <source>
        <dbReference type="ARBA" id="ARBA00023136"/>
    </source>
</evidence>
<dbReference type="GO" id="GO:0140359">
    <property type="term" value="F:ABC-type transporter activity"/>
    <property type="evidence" value="ECO:0007669"/>
    <property type="project" value="InterPro"/>
</dbReference>
<dbReference type="PANTHER" id="PTHR24222:SF76">
    <property type="entry name" value="MYCOBACTIN IMPORT ATP-BINDING_PERMEASE PROTEIN IRTB"/>
    <property type="match status" value="1"/>
</dbReference>
<proteinExistence type="predicted"/>
<dbReference type="GO" id="GO:0005886">
    <property type="term" value="C:plasma membrane"/>
    <property type="evidence" value="ECO:0007669"/>
    <property type="project" value="TreeGrafter"/>
</dbReference>
<feature type="transmembrane region" description="Helical" evidence="5">
    <location>
        <begin position="60"/>
        <end position="80"/>
    </location>
</feature>
<dbReference type="OrthoDB" id="6500128at2759"/>
<keyword evidence="2 5" id="KW-0812">Transmembrane</keyword>
<dbReference type="SUPFAM" id="SSF90123">
    <property type="entry name" value="ABC transporter transmembrane region"/>
    <property type="match status" value="1"/>
</dbReference>
<reference evidence="9" key="1">
    <citation type="submission" date="2016-06" db="UniProtKB">
        <authorList>
            <consortium name="WormBaseParasite"/>
        </authorList>
    </citation>
    <scope>IDENTIFICATION</scope>
</reference>
<feature type="transmembrane region" description="Helical" evidence="5">
    <location>
        <begin position="137"/>
        <end position="161"/>
    </location>
</feature>
<dbReference type="CDD" id="cd18577">
    <property type="entry name" value="ABC_6TM_Pgp_ABCB1_D1_like"/>
    <property type="match status" value="1"/>
</dbReference>
<dbReference type="InterPro" id="IPR011527">
    <property type="entry name" value="ABC1_TM_dom"/>
</dbReference>
<evidence type="ECO:0000313" key="9">
    <source>
        <dbReference type="WBParaSite" id="SBAD_0001105601-mRNA-1"/>
    </source>
</evidence>
<dbReference type="InterPro" id="IPR039421">
    <property type="entry name" value="Type_1_exporter"/>
</dbReference>
<evidence type="ECO:0000313" key="7">
    <source>
        <dbReference type="EMBL" id="VDP33808.1"/>
    </source>
</evidence>
<keyword evidence="3 5" id="KW-1133">Transmembrane helix</keyword>
<dbReference type="Pfam" id="PF00664">
    <property type="entry name" value="ABC_membrane"/>
    <property type="match status" value="1"/>
</dbReference>
<evidence type="ECO:0000259" key="6">
    <source>
        <dbReference type="PROSITE" id="PS50929"/>
    </source>
</evidence>
<evidence type="ECO:0000256" key="1">
    <source>
        <dbReference type="ARBA" id="ARBA00004141"/>
    </source>
</evidence>
<dbReference type="PROSITE" id="PS50929">
    <property type="entry name" value="ABC_TM1F"/>
    <property type="match status" value="1"/>
</dbReference>
<evidence type="ECO:0000256" key="2">
    <source>
        <dbReference type="ARBA" id="ARBA00022692"/>
    </source>
</evidence>
<evidence type="ECO:0000256" key="3">
    <source>
        <dbReference type="ARBA" id="ARBA00022989"/>
    </source>
</evidence>